<dbReference type="Pfam" id="PF00072">
    <property type="entry name" value="Response_reg"/>
    <property type="match status" value="1"/>
</dbReference>
<dbReference type="PROSITE" id="PS50931">
    <property type="entry name" value="HTH_LYSR"/>
    <property type="match status" value="1"/>
</dbReference>
<accession>A0A0D2JXA9</accession>
<dbReference type="STRING" id="1429043.X474_09590"/>
<organism evidence="9 10">
    <name type="scientific">Dethiosulfatarculus sandiegensis</name>
    <dbReference type="NCBI Taxonomy" id="1429043"/>
    <lineage>
        <taxon>Bacteria</taxon>
        <taxon>Pseudomonadati</taxon>
        <taxon>Thermodesulfobacteriota</taxon>
        <taxon>Desulfarculia</taxon>
        <taxon>Desulfarculales</taxon>
        <taxon>Desulfarculaceae</taxon>
        <taxon>Dethiosulfatarculus</taxon>
    </lineage>
</organism>
<dbReference type="GO" id="GO:0003700">
    <property type="term" value="F:DNA-binding transcription factor activity"/>
    <property type="evidence" value="ECO:0007669"/>
    <property type="project" value="InterPro"/>
</dbReference>
<dbReference type="Pfam" id="PF02954">
    <property type="entry name" value="HTH_8"/>
    <property type="match status" value="1"/>
</dbReference>
<dbReference type="PROSITE" id="PS00688">
    <property type="entry name" value="SIGMA54_INTERACT_3"/>
    <property type="match status" value="1"/>
</dbReference>
<sequence length="463" mass="51275">MLVVDDETSSLDSFELALRSFGLKQIILCTNGKQARELLTTRPVDAVLLDLVMPGTSGEDLLAWAGDEFPKLPIIVVTGIDTVESAVNCIKAGAFDYLVKPIEENQLHVSLGRALELSSLRQENLKLKSCFMREDLEHPEAFQDFLTNSKSLFKVFRYLEAVAFSNHPILVTGETGVGKELVAKAIHKLTNPKAPFAAVNLAGLDEHLFSDTLCGHKKGAFTGAATSRQGLIEKAGQGILFLDEIGDLSPAMQIKLLRMLQEREYMPLGSDVAKPMEAMIITATHRNLEELKDQGKFREDLFYRLSTYHVHIPPLRQRPEDLVLLTEHFIEKAAYSLNRPAPRLDSKLKSLLASYSFPGNVRELKALIHNAMAKTKAGQSPFGSLKKRIAAQEHEQQGRPGFTSRPAQTVLLPDPLPTLEEMNTILVQEAMNRCQGKQVAAARMLGISQPALSKRLKKMSTDL</sequence>
<dbReference type="InterPro" id="IPR000847">
    <property type="entry name" value="LysR_HTH_N"/>
</dbReference>
<dbReference type="Gene3D" id="3.40.50.300">
    <property type="entry name" value="P-loop containing nucleotide triphosphate hydrolases"/>
    <property type="match status" value="1"/>
</dbReference>
<dbReference type="SUPFAM" id="SSF46689">
    <property type="entry name" value="Homeodomain-like"/>
    <property type="match status" value="1"/>
</dbReference>
<evidence type="ECO:0000259" key="6">
    <source>
        <dbReference type="PROSITE" id="PS50045"/>
    </source>
</evidence>
<dbReference type="PROSITE" id="PS50110">
    <property type="entry name" value="RESPONSE_REGULATORY"/>
    <property type="match status" value="1"/>
</dbReference>
<keyword evidence="3" id="KW-0805">Transcription regulation</keyword>
<evidence type="ECO:0000259" key="8">
    <source>
        <dbReference type="PROSITE" id="PS50931"/>
    </source>
</evidence>
<gene>
    <name evidence="9" type="ORF">X474_09590</name>
</gene>
<keyword evidence="10" id="KW-1185">Reference proteome</keyword>
<dbReference type="CDD" id="cd00009">
    <property type="entry name" value="AAA"/>
    <property type="match status" value="1"/>
</dbReference>
<dbReference type="FunFam" id="3.40.50.300:FF:000006">
    <property type="entry name" value="DNA-binding transcriptional regulator NtrC"/>
    <property type="match status" value="1"/>
</dbReference>
<dbReference type="InterPro" id="IPR058031">
    <property type="entry name" value="AAA_lid_NorR"/>
</dbReference>
<evidence type="ECO:0000259" key="7">
    <source>
        <dbReference type="PROSITE" id="PS50110"/>
    </source>
</evidence>
<protein>
    <submittedName>
        <fullName evidence="9">Chemotaxis protein CheY</fullName>
    </submittedName>
</protein>
<dbReference type="InterPro" id="IPR001789">
    <property type="entry name" value="Sig_transdc_resp-reg_receiver"/>
</dbReference>
<evidence type="ECO:0000256" key="4">
    <source>
        <dbReference type="ARBA" id="ARBA00023163"/>
    </source>
</evidence>
<dbReference type="Gene3D" id="1.10.10.60">
    <property type="entry name" value="Homeodomain-like"/>
    <property type="match status" value="1"/>
</dbReference>
<keyword evidence="1" id="KW-0547">Nucleotide-binding</keyword>
<feature type="modified residue" description="4-aspartylphosphate" evidence="5">
    <location>
        <position position="50"/>
    </location>
</feature>
<dbReference type="PANTHER" id="PTHR32071:SF13">
    <property type="entry name" value="RESPONSE REGULATOR HSFA"/>
    <property type="match status" value="1"/>
</dbReference>
<dbReference type="PROSITE" id="PS00675">
    <property type="entry name" value="SIGMA54_INTERACT_1"/>
    <property type="match status" value="1"/>
</dbReference>
<dbReference type="SMART" id="SM00382">
    <property type="entry name" value="AAA"/>
    <property type="match status" value="1"/>
</dbReference>
<name>A0A0D2JXA9_9BACT</name>
<evidence type="ECO:0000313" key="10">
    <source>
        <dbReference type="Proteomes" id="UP000032233"/>
    </source>
</evidence>
<dbReference type="PROSITE" id="PS50045">
    <property type="entry name" value="SIGMA54_INTERACT_4"/>
    <property type="match status" value="1"/>
</dbReference>
<dbReference type="InterPro" id="IPR002197">
    <property type="entry name" value="HTH_Fis"/>
</dbReference>
<keyword evidence="4" id="KW-0804">Transcription</keyword>
<proteinExistence type="predicted"/>
<dbReference type="GO" id="GO:0043565">
    <property type="term" value="F:sequence-specific DNA binding"/>
    <property type="evidence" value="ECO:0007669"/>
    <property type="project" value="InterPro"/>
</dbReference>
<evidence type="ECO:0000256" key="5">
    <source>
        <dbReference type="PROSITE-ProRule" id="PRU00169"/>
    </source>
</evidence>
<dbReference type="InParanoid" id="A0A0D2JXA9"/>
<evidence type="ECO:0000313" key="9">
    <source>
        <dbReference type="EMBL" id="KIX14230.1"/>
    </source>
</evidence>
<dbReference type="InterPro" id="IPR003593">
    <property type="entry name" value="AAA+_ATPase"/>
</dbReference>
<dbReference type="CDD" id="cd00156">
    <property type="entry name" value="REC"/>
    <property type="match status" value="1"/>
</dbReference>
<dbReference type="InterPro" id="IPR025944">
    <property type="entry name" value="Sigma_54_int_dom_CS"/>
</dbReference>
<dbReference type="SUPFAM" id="SSF52540">
    <property type="entry name" value="P-loop containing nucleoside triphosphate hydrolases"/>
    <property type="match status" value="1"/>
</dbReference>
<dbReference type="SUPFAM" id="SSF52172">
    <property type="entry name" value="CheY-like"/>
    <property type="match status" value="1"/>
</dbReference>
<dbReference type="SMART" id="SM00448">
    <property type="entry name" value="REC"/>
    <property type="match status" value="1"/>
</dbReference>
<feature type="domain" description="Response regulatory" evidence="7">
    <location>
        <begin position="1"/>
        <end position="115"/>
    </location>
</feature>
<dbReference type="Gene3D" id="1.10.8.60">
    <property type="match status" value="1"/>
</dbReference>
<dbReference type="InterPro" id="IPR009057">
    <property type="entry name" value="Homeodomain-like_sf"/>
</dbReference>
<dbReference type="Gene3D" id="3.40.50.2300">
    <property type="match status" value="1"/>
</dbReference>
<dbReference type="PANTHER" id="PTHR32071">
    <property type="entry name" value="TRANSCRIPTIONAL REGULATORY PROTEIN"/>
    <property type="match status" value="1"/>
</dbReference>
<dbReference type="InterPro" id="IPR002078">
    <property type="entry name" value="Sigma_54_int"/>
</dbReference>
<dbReference type="InterPro" id="IPR025662">
    <property type="entry name" value="Sigma_54_int_dom_ATP-bd_1"/>
</dbReference>
<feature type="domain" description="Sigma-54 factor interaction" evidence="6">
    <location>
        <begin position="145"/>
        <end position="373"/>
    </location>
</feature>
<dbReference type="PRINTS" id="PR01590">
    <property type="entry name" value="HTHFIS"/>
</dbReference>
<evidence type="ECO:0000256" key="2">
    <source>
        <dbReference type="ARBA" id="ARBA00022840"/>
    </source>
</evidence>
<dbReference type="GO" id="GO:0005524">
    <property type="term" value="F:ATP binding"/>
    <property type="evidence" value="ECO:0007669"/>
    <property type="project" value="UniProtKB-KW"/>
</dbReference>
<reference evidence="9 10" key="1">
    <citation type="submission" date="2013-11" db="EMBL/GenBank/DDBJ databases">
        <title>Metagenomic analysis of a methanogenic consortium involved in long chain n-alkane degradation.</title>
        <authorList>
            <person name="Davidova I.A."/>
            <person name="Callaghan A.V."/>
            <person name="Wawrik B."/>
            <person name="Pruitt S."/>
            <person name="Marks C."/>
            <person name="Duncan K.E."/>
            <person name="Suflita J.M."/>
        </authorList>
    </citation>
    <scope>NUCLEOTIDE SEQUENCE [LARGE SCALE GENOMIC DNA]</scope>
    <source>
        <strain evidence="9 10">SPR</strain>
    </source>
</reference>
<evidence type="ECO:0000256" key="1">
    <source>
        <dbReference type="ARBA" id="ARBA00022741"/>
    </source>
</evidence>
<dbReference type="GO" id="GO:0000160">
    <property type="term" value="P:phosphorelay signal transduction system"/>
    <property type="evidence" value="ECO:0007669"/>
    <property type="project" value="InterPro"/>
</dbReference>
<feature type="domain" description="HTH lysR-type" evidence="8">
    <location>
        <begin position="440"/>
        <end position="463"/>
    </location>
</feature>
<dbReference type="AlphaFoldDB" id="A0A0D2JXA9"/>
<comment type="caution">
    <text evidence="9">The sequence shown here is derived from an EMBL/GenBank/DDBJ whole genome shotgun (WGS) entry which is preliminary data.</text>
</comment>
<dbReference type="InterPro" id="IPR027417">
    <property type="entry name" value="P-loop_NTPase"/>
</dbReference>
<dbReference type="InterPro" id="IPR011006">
    <property type="entry name" value="CheY-like_superfamily"/>
</dbReference>
<evidence type="ECO:0000256" key="3">
    <source>
        <dbReference type="ARBA" id="ARBA00023015"/>
    </source>
</evidence>
<dbReference type="PATRIC" id="fig|1429043.3.peg.2031"/>
<keyword evidence="2" id="KW-0067">ATP-binding</keyword>
<dbReference type="Pfam" id="PF25601">
    <property type="entry name" value="AAA_lid_14"/>
    <property type="match status" value="1"/>
</dbReference>
<dbReference type="EMBL" id="AZAC01000011">
    <property type="protein sequence ID" value="KIX14230.1"/>
    <property type="molecule type" value="Genomic_DNA"/>
</dbReference>
<dbReference type="Pfam" id="PF00158">
    <property type="entry name" value="Sigma54_activat"/>
    <property type="match status" value="1"/>
</dbReference>
<keyword evidence="5" id="KW-0597">Phosphoprotein</keyword>
<dbReference type="Proteomes" id="UP000032233">
    <property type="component" value="Unassembled WGS sequence"/>
</dbReference>